<keyword evidence="2" id="KW-1185">Reference proteome</keyword>
<gene>
    <name evidence="1" type="ORF">H9654_00600</name>
</gene>
<comment type="caution">
    <text evidence="1">The sequence shown here is derived from an EMBL/GenBank/DDBJ whole genome shotgun (WGS) entry which is preliminary data.</text>
</comment>
<name>A0A8X8FTM6_9GAMM</name>
<dbReference type="Proteomes" id="UP000636938">
    <property type="component" value="Unassembled WGS sequence"/>
</dbReference>
<protein>
    <submittedName>
        <fullName evidence="1">Uncharacterized protein</fullName>
    </submittedName>
</protein>
<sequence>MSLEKIDTSTTAGKVRVMQAYLDGATIKYRGHGRPRSLLRGTFTRDDPGQPLWSWSDIDYSVVQEVAE</sequence>
<evidence type="ECO:0000313" key="1">
    <source>
        <dbReference type="EMBL" id="MBD7952692.1"/>
    </source>
</evidence>
<evidence type="ECO:0000313" key="2">
    <source>
        <dbReference type="Proteomes" id="UP000636938"/>
    </source>
</evidence>
<reference evidence="1 2" key="1">
    <citation type="submission" date="2020-08" db="EMBL/GenBank/DDBJ databases">
        <title>A Genomic Blueprint of the Chicken Gut Microbiome.</title>
        <authorList>
            <person name="Gilroy R."/>
            <person name="Ravi A."/>
            <person name="Getino M."/>
            <person name="Pursley I."/>
            <person name="Horton D.L."/>
            <person name="Alikhan N.-F."/>
            <person name="Baker D."/>
            <person name="Gharbi K."/>
            <person name="Hall N."/>
            <person name="Watson M."/>
            <person name="Adriaenssens E.M."/>
            <person name="Foster-Nyarko E."/>
            <person name="Jarju S."/>
            <person name="Secka A."/>
            <person name="Antonio M."/>
            <person name="Oren A."/>
            <person name="Chaudhuri R."/>
            <person name="La Ragione R.M."/>
            <person name="Hildebrand F."/>
            <person name="Pallen M.J."/>
        </authorList>
    </citation>
    <scope>NUCLEOTIDE SEQUENCE [LARGE SCALE GENOMIC DNA]</scope>
    <source>
        <strain evidence="1 2">Sa5BUN4</strain>
    </source>
</reference>
<dbReference type="RefSeq" id="WP_191768186.1">
    <property type="nucleotide sequence ID" value="NZ_JACSQS010000001.1"/>
</dbReference>
<organism evidence="1 2">
    <name type="scientific">Stenotrophomonas lacuserhaii</name>
    <dbReference type="NCBI Taxonomy" id="2760084"/>
    <lineage>
        <taxon>Bacteria</taxon>
        <taxon>Pseudomonadati</taxon>
        <taxon>Pseudomonadota</taxon>
        <taxon>Gammaproteobacteria</taxon>
        <taxon>Lysobacterales</taxon>
        <taxon>Lysobacteraceae</taxon>
        <taxon>Stenotrophomonas</taxon>
    </lineage>
</organism>
<dbReference type="AlphaFoldDB" id="A0A8X8FTM6"/>
<dbReference type="EMBL" id="JACSQS010000001">
    <property type="protein sequence ID" value="MBD7952692.1"/>
    <property type="molecule type" value="Genomic_DNA"/>
</dbReference>
<proteinExistence type="predicted"/>
<accession>A0A8X8FTM6</accession>